<reference evidence="1" key="1">
    <citation type="submission" date="2020-08" db="EMBL/GenBank/DDBJ databases">
        <title>Genome public.</title>
        <authorList>
            <person name="Liu C."/>
            <person name="Sun Q."/>
        </authorList>
    </citation>
    <scope>NUCLEOTIDE SEQUENCE</scope>
    <source>
        <strain evidence="1">NSJ-28</strain>
    </source>
</reference>
<dbReference type="Pfam" id="PF06249">
    <property type="entry name" value="EutQ"/>
    <property type="match status" value="1"/>
</dbReference>
<dbReference type="Gene3D" id="2.60.120.10">
    <property type="entry name" value="Jelly Rolls"/>
    <property type="match status" value="1"/>
</dbReference>
<sequence>MKVNEELIRSLVEKVLAETSWQKPAQSESGGCGFEKTVDPSGVLSVRVPTVRLEPFEGRDDVRLKDVATLEEAPRIGCGIMELRDGADFEWTLTYDEWDVVLEGRLEIRIDGRTVGGDAGDVLYIPRGSHIHFTTPQYAKFAYTVFPADW</sequence>
<evidence type="ECO:0000313" key="2">
    <source>
        <dbReference type="Proteomes" id="UP000606499"/>
    </source>
</evidence>
<gene>
    <name evidence="1" type="ORF">H8S45_12390</name>
</gene>
<dbReference type="PANTHER" id="PTHR36169">
    <property type="entry name" value="ETHANOLAMINE UTILIZATION PROTEIN EUTQ"/>
    <property type="match status" value="1"/>
</dbReference>
<dbReference type="InterPro" id="IPR014710">
    <property type="entry name" value="RmlC-like_jellyroll"/>
</dbReference>
<dbReference type="CDD" id="cd02228">
    <property type="entry name" value="cupin_EutQ"/>
    <property type="match status" value="1"/>
</dbReference>
<proteinExistence type="predicted"/>
<dbReference type="InterPro" id="IPR011051">
    <property type="entry name" value="RmlC_Cupin_sf"/>
</dbReference>
<dbReference type="SUPFAM" id="SSF51182">
    <property type="entry name" value="RmlC-like cupins"/>
    <property type="match status" value="1"/>
</dbReference>
<dbReference type="AlphaFoldDB" id="A0A923LVQ7"/>
<evidence type="ECO:0000313" key="1">
    <source>
        <dbReference type="EMBL" id="MBC5726251.1"/>
    </source>
</evidence>
<dbReference type="PANTHER" id="PTHR36169:SF1">
    <property type="entry name" value="ACETATE KINASE EUTQ"/>
    <property type="match status" value="1"/>
</dbReference>
<dbReference type="InterPro" id="IPR010424">
    <property type="entry name" value="EutQ"/>
</dbReference>
<protein>
    <submittedName>
        <fullName evidence="1">Ethanolamine utilization protein EutQ</fullName>
    </submittedName>
</protein>
<keyword evidence="2" id="KW-1185">Reference proteome</keyword>
<name>A0A923LVQ7_9FIRM</name>
<dbReference type="EMBL" id="JACOPL010000013">
    <property type="protein sequence ID" value="MBC5726251.1"/>
    <property type="molecule type" value="Genomic_DNA"/>
</dbReference>
<organism evidence="1 2">
    <name type="scientific">Agathobaculum faecis</name>
    <dbReference type="NCBI Taxonomy" id="2763013"/>
    <lineage>
        <taxon>Bacteria</taxon>
        <taxon>Bacillati</taxon>
        <taxon>Bacillota</taxon>
        <taxon>Clostridia</taxon>
        <taxon>Eubacteriales</taxon>
        <taxon>Butyricicoccaceae</taxon>
        <taxon>Agathobaculum</taxon>
    </lineage>
</organism>
<comment type="caution">
    <text evidence="1">The sequence shown here is derived from an EMBL/GenBank/DDBJ whole genome shotgun (WGS) entry which is preliminary data.</text>
</comment>
<dbReference type="RefSeq" id="WP_054327928.1">
    <property type="nucleotide sequence ID" value="NZ_JACOPL010000013.1"/>
</dbReference>
<dbReference type="Proteomes" id="UP000606499">
    <property type="component" value="Unassembled WGS sequence"/>
</dbReference>
<accession>A0A923LVQ7</accession>